<evidence type="ECO:0000313" key="2">
    <source>
        <dbReference type="Proteomes" id="UP000244925"/>
    </source>
</evidence>
<protein>
    <submittedName>
        <fullName evidence="1">Uncharacterized protein</fullName>
    </submittedName>
</protein>
<dbReference type="Proteomes" id="UP000244925">
    <property type="component" value="Unassembled WGS sequence"/>
</dbReference>
<organism evidence="1 2">
    <name type="scientific">Paramuribaculum intestinale</name>
    <dbReference type="NCBI Taxonomy" id="2094151"/>
    <lineage>
        <taxon>Bacteria</taxon>
        <taxon>Pseudomonadati</taxon>
        <taxon>Bacteroidota</taxon>
        <taxon>Bacteroidia</taxon>
        <taxon>Bacteroidales</taxon>
        <taxon>Muribaculaceae</taxon>
        <taxon>Paramuribaculum</taxon>
    </lineage>
</organism>
<name>A0A2V1J2K8_9BACT</name>
<evidence type="ECO:0000313" key="1">
    <source>
        <dbReference type="EMBL" id="PWB09803.1"/>
    </source>
</evidence>
<gene>
    <name evidence="1" type="ORF">C5O25_00930</name>
</gene>
<sequence length="238" mass="25655">MYNNDKAGQILTLALEIEGLALLIQRRGDLVNPEVNCILHDKASALLELTKVIAGSHESVEAVAAADSAPVVSCVESVGSKEQYPESEPMEKKDVETAVESEPLAGNIGRDDVHASGSVSSDDMAVADSAIAEEVADSSDSMVEDRQADRHVAEPDAVSVTYASTPVAGHPVFTLNDRFRFIRELFKGSSQDFNDTLRLVSSMSSADEVIEYLSDDLCLDPENPDVVDFTAIVTQRFH</sequence>
<proteinExistence type="predicted"/>
<dbReference type="EMBL" id="PUBV01000001">
    <property type="protein sequence ID" value="PWB09803.1"/>
    <property type="molecule type" value="Genomic_DNA"/>
</dbReference>
<dbReference type="RefSeq" id="WP_107034855.1">
    <property type="nucleotide sequence ID" value="NZ_CAONGC010000003.1"/>
</dbReference>
<comment type="caution">
    <text evidence="1">The sequence shown here is derived from an EMBL/GenBank/DDBJ whole genome shotgun (WGS) entry which is preliminary data.</text>
</comment>
<keyword evidence="2" id="KW-1185">Reference proteome</keyword>
<accession>A0A2V1J2K8</accession>
<dbReference type="AlphaFoldDB" id="A0A2V1J2K8"/>
<reference evidence="2" key="1">
    <citation type="submission" date="2018-02" db="EMBL/GenBank/DDBJ databases">
        <authorList>
            <person name="Clavel T."/>
            <person name="Strowig T."/>
        </authorList>
    </citation>
    <scope>NUCLEOTIDE SEQUENCE [LARGE SCALE GENOMIC DNA]</scope>
    <source>
        <strain evidence="2">DSM 100764</strain>
    </source>
</reference>